<dbReference type="Proteomes" id="UP000245639">
    <property type="component" value="Unassembled WGS sequence"/>
</dbReference>
<feature type="domain" description="Helix-turn-helix" evidence="1">
    <location>
        <begin position="19"/>
        <end position="66"/>
    </location>
</feature>
<organism evidence="2 3">
    <name type="scientific">Actinomycetospora cinnamomea</name>
    <dbReference type="NCBI Taxonomy" id="663609"/>
    <lineage>
        <taxon>Bacteria</taxon>
        <taxon>Bacillati</taxon>
        <taxon>Actinomycetota</taxon>
        <taxon>Actinomycetes</taxon>
        <taxon>Pseudonocardiales</taxon>
        <taxon>Pseudonocardiaceae</taxon>
        <taxon>Actinomycetospora</taxon>
    </lineage>
</organism>
<dbReference type="InterPro" id="IPR041657">
    <property type="entry name" value="HTH_17"/>
</dbReference>
<keyword evidence="3" id="KW-1185">Reference proteome</keyword>
<proteinExistence type="predicted"/>
<evidence type="ECO:0000313" key="3">
    <source>
        <dbReference type="Proteomes" id="UP000245639"/>
    </source>
</evidence>
<evidence type="ECO:0000259" key="1">
    <source>
        <dbReference type="Pfam" id="PF12728"/>
    </source>
</evidence>
<dbReference type="InterPro" id="IPR010093">
    <property type="entry name" value="SinI_DNA-bd"/>
</dbReference>
<gene>
    <name evidence="2" type="ORF">C8D89_107220</name>
</gene>
<evidence type="ECO:0000313" key="2">
    <source>
        <dbReference type="EMBL" id="PVZ09056.1"/>
    </source>
</evidence>
<dbReference type="AlphaFoldDB" id="A0A2U1FA62"/>
<dbReference type="EMBL" id="QEKW01000007">
    <property type="protein sequence ID" value="PVZ09056.1"/>
    <property type="molecule type" value="Genomic_DNA"/>
</dbReference>
<dbReference type="RefSeq" id="WP_165825727.1">
    <property type="nucleotide sequence ID" value="NZ_QEKW01000007.1"/>
</dbReference>
<name>A0A2U1FA62_9PSEU</name>
<protein>
    <submittedName>
        <fullName evidence="2">Excisionase family DNA binding protein</fullName>
    </submittedName>
</protein>
<dbReference type="Pfam" id="PF12728">
    <property type="entry name" value="HTH_17"/>
    <property type="match status" value="1"/>
</dbReference>
<accession>A0A2U1FA62</accession>
<sequence length="70" mass="7687">MTIPVTDDAAPADALVLAYTPDEVAHGIRVPVRQVDDAIRRGELKAIRVGRHRRITPAAVDEYLARLTGR</sequence>
<comment type="caution">
    <text evidence="2">The sequence shown here is derived from an EMBL/GenBank/DDBJ whole genome shotgun (WGS) entry which is preliminary data.</text>
</comment>
<reference evidence="2 3" key="1">
    <citation type="submission" date="2018-04" db="EMBL/GenBank/DDBJ databases">
        <title>Genomic Encyclopedia of Type Strains, Phase IV (KMG-IV): sequencing the most valuable type-strain genomes for metagenomic binning, comparative biology and taxonomic classification.</title>
        <authorList>
            <person name="Goeker M."/>
        </authorList>
    </citation>
    <scope>NUCLEOTIDE SEQUENCE [LARGE SCALE GENOMIC DNA]</scope>
    <source>
        <strain evidence="2 3">DSM 45771</strain>
    </source>
</reference>
<dbReference type="NCBIfam" id="TIGR01764">
    <property type="entry name" value="excise"/>
    <property type="match status" value="1"/>
</dbReference>
<dbReference type="GO" id="GO:0003677">
    <property type="term" value="F:DNA binding"/>
    <property type="evidence" value="ECO:0007669"/>
    <property type="project" value="InterPro"/>
</dbReference>